<keyword evidence="3" id="KW-1185">Reference proteome</keyword>
<accession>A0A5S5CML7</accession>
<dbReference type="RefSeq" id="WP_166534797.1">
    <property type="nucleotide sequence ID" value="NZ_VNHW01000016.1"/>
</dbReference>
<comment type="caution">
    <text evidence="2">The sequence shown here is derived from an EMBL/GenBank/DDBJ whole genome shotgun (WGS) entry which is preliminary data.</text>
</comment>
<protein>
    <submittedName>
        <fullName evidence="2">Uncharacterized protein</fullName>
    </submittedName>
</protein>
<name>A0A5S5CML7_9ACTN</name>
<keyword evidence="1" id="KW-0812">Transmembrane</keyword>
<proteinExistence type="predicted"/>
<sequence length="55" mass="6163">MLRFLGLLLAVWLVVSIIGAVIEGLFWLTVIGVVLFVGTAAIGWARRDQRELPRR</sequence>
<evidence type="ECO:0000313" key="3">
    <source>
        <dbReference type="Proteomes" id="UP000322499"/>
    </source>
</evidence>
<evidence type="ECO:0000313" key="2">
    <source>
        <dbReference type="EMBL" id="TYP83654.1"/>
    </source>
</evidence>
<keyword evidence="1" id="KW-1133">Transmembrane helix</keyword>
<dbReference type="AlphaFoldDB" id="A0A5S5CML7"/>
<dbReference type="EMBL" id="VNHW01000016">
    <property type="protein sequence ID" value="TYP83654.1"/>
    <property type="molecule type" value="Genomic_DNA"/>
</dbReference>
<dbReference type="Proteomes" id="UP000322499">
    <property type="component" value="Unassembled WGS sequence"/>
</dbReference>
<gene>
    <name evidence="2" type="ORF">BD833_11612</name>
</gene>
<evidence type="ECO:0000256" key="1">
    <source>
        <dbReference type="SAM" id="Phobius"/>
    </source>
</evidence>
<keyword evidence="1" id="KW-0472">Membrane</keyword>
<organism evidence="2 3">
    <name type="scientific">Blastococcus xanthinilyticus</name>
    <dbReference type="NCBI Taxonomy" id="1564164"/>
    <lineage>
        <taxon>Bacteria</taxon>
        <taxon>Bacillati</taxon>
        <taxon>Actinomycetota</taxon>
        <taxon>Actinomycetes</taxon>
        <taxon>Geodermatophilales</taxon>
        <taxon>Geodermatophilaceae</taxon>
        <taxon>Blastococcus</taxon>
    </lineage>
</organism>
<reference evidence="2 3" key="1">
    <citation type="submission" date="2019-07" db="EMBL/GenBank/DDBJ databases">
        <title>Genomic Encyclopedia of Archaeal and Bacterial Type Strains, Phase II (KMG-II): from individual species to whole genera.</title>
        <authorList>
            <person name="Goeker M."/>
        </authorList>
    </citation>
    <scope>NUCLEOTIDE SEQUENCE [LARGE SCALE GENOMIC DNA]</scope>
    <source>
        <strain evidence="2 3">DSM 46842</strain>
    </source>
</reference>
<feature type="transmembrane region" description="Helical" evidence="1">
    <location>
        <begin position="26"/>
        <end position="45"/>
    </location>
</feature>